<proteinExistence type="predicted"/>
<dbReference type="InterPro" id="IPR013108">
    <property type="entry name" value="Amidohydro_3"/>
</dbReference>
<dbReference type="InterPro" id="IPR032466">
    <property type="entry name" value="Metal_Hydrolase"/>
</dbReference>
<dbReference type="SUPFAM" id="SSF51338">
    <property type="entry name" value="Composite domain of metallo-dependent hydrolases"/>
    <property type="match status" value="1"/>
</dbReference>
<dbReference type="InterPro" id="IPR011059">
    <property type="entry name" value="Metal-dep_hydrolase_composite"/>
</dbReference>
<reference evidence="4" key="1">
    <citation type="journal article" date="2019" name="Int. J. Syst. Evol. Microbiol.">
        <title>The Global Catalogue of Microorganisms (GCM) 10K type strain sequencing project: providing services to taxonomists for standard genome sequencing and annotation.</title>
        <authorList>
            <consortium name="The Broad Institute Genomics Platform"/>
            <consortium name="The Broad Institute Genome Sequencing Center for Infectious Disease"/>
            <person name="Wu L."/>
            <person name="Ma J."/>
        </authorList>
    </citation>
    <scope>NUCLEOTIDE SEQUENCE [LARGE SCALE GENOMIC DNA]</scope>
    <source>
        <strain evidence="4">JCM 13004</strain>
    </source>
</reference>
<feature type="region of interest" description="Disordered" evidence="1">
    <location>
        <begin position="163"/>
        <end position="184"/>
    </location>
</feature>
<keyword evidence="4" id="KW-1185">Reference proteome</keyword>
<comment type="caution">
    <text evidence="3">The sequence shown here is derived from an EMBL/GenBank/DDBJ whole genome shotgun (WGS) entry which is preliminary data.</text>
</comment>
<name>A0ABP4H1J9_9ACTN</name>
<sequence length="575" mass="61166">MAHTRPQVDTVFVGGRVFTGTSQAPVDAAVAIGGGRILAVTDEAAVRLLADESTEVVDLAGGLLVAGFQDAHVHPAVAGVQMLRCDLSAQRSVDGYLAVVAAYAQAKPDREWICGGGWSMDVFPGGVPTRAMLDAVVPDRPVLLTNRDGHGAWVNSAALRRAGVDRDTPDPADGRIEREADGTPAGTLQEGAMDLVAAHVPVATPEEARAGLLVAQEHLFSLGVTSWQDAMIGAFPGNPDNFEVYRGAAADGSLQARVVGALWWDRERGLEQLPELEERRRTGRVGRFAATTVKIMQDGIAENFTASMLEPYLDRCGCPTANSGLTFVGPEILTEAVCALDRAGFQVHFHALGDRAVREALDALAAARAANGETDNRHHLAHLQVVHPQDIARFAELGAAANIQALWAAHEPQMDELTIPFLGPERSALQYPFGDLQRAGTRLVAGSDWSVSSPNPLWGIHVAVNRAVPVDAPNASDDHRPREPFYPAQALTLAQALTAYTAGSAWVNHQDDVTGTIEVGKFADLVVLDRDPFAHPAEEIGRTRVLRTYLDGRAVYTAATANDTATATATDAVTV</sequence>
<evidence type="ECO:0000256" key="1">
    <source>
        <dbReference type="SAM" id="MobiDB-lite"/>
    </source>
</evidence>
<accession>A0ABP4H1J9</accession>
<dbReference type="Gene3D" id="3.10.310.70">
    <property type="match status" value="1"/>
</dbReference>
<dbReference type="Pfam" id="PF07969">
    <property type="entry name" value="Amidohydro_3"/>
    <property type="match status" value="1"/>
</dbReference>
<protein>
    <submittedName>
        <fullName evidence="3">Amidohydrolase</fullName>
    </submittedName>
</protein>
<dbReference type="InterPro" id="IPR033932">
    <property type="entry name" value="YtcJ-like"/>
</dbReference>
<dbReference type="Proteomes" id="UP001500037">
    <property type="component" value="Unassembled WGS sequence"/>
</dbReference>
<evidence type="ECO:0000259" key="2">
    <source>
        <dbReference type="Pfam" id="PF07969"/>
    </source>
</evidence>
<dbReference type="RefSeq" id="WP_344443371.1">
    <property type="nucleotide sequence ID" value="NZ_BAAALF010000076.1"/>
</dbReference>
<dbReference type="PANTHER" id="PTHR22642:SF2">
    <property type="entry name" value="PROTEIN LONG AFTER FAR-RED 3"/>
    <property type="match status" value="1"/>
</dbReference>
<dbReference type="PANTHER" id="PTHR22642">
    <property type="entry name" value="IMIDAZOLONEPROPIONASE"/>
    <property type="match status" value="1"/>
</dbReference>
<feature type="domain" description="Amidohydrolase 3" evidence="2">
    <location>
        <begin position="55"/>
        <end position="556"/>
    </location>
</feature>
<organism evidence="3 4">
    <name type="scientific">Kitasatospora nipponensis</name>
    <dbReference type="NCBI Taxonomy" id="258049"/>
    <lineage>
        <taxon>Bacteria</taxon>
        <taxon>Bacillati</taxon>
        <taxon>Actinomycetota</taxon>
        <taxon>Actinomycetes</taxon>
        <taxon>Kitasatosporales</taxon>
        <taxon>Streptomycetaceae</taxon>
        <taxon>Kitasatospora</taxon>
    </lineage>
</organism>
<gene>
    <name evidence="3" type="ORF">GCM10009665_41990</name>
</gene>
<dbReference type="Gene3D" id="2.30.40.10">
    <property type="entry name" value="Urease, subunit C, domain 1"/>
    <property type="match status" value="1"/>
</dbReference>
<evidence type="ECO:0000313" key="3">
    <source>
        <dbReference type="EMBL" id="GAA1246666.1"/>
    </source>
</evidence>
<dbReference type="SUPFAM" id="SSF51556">
    <property type="entry name" value="Metallo-dependent hydrolases"/>
    <property type="match status" value="1"/>
</dbReference>
<evidence type="ECO:0000313" key="4">
    <source>
        <dbReference type="Proteomes" id="UP001500037"/>
    </source>
</evidence>
<dbReference type="EMBL" id="BAAALF010000076">
    <property type="protein sequence ID" value="GAA1246666.1"/>
    <property type="molecule type" value="Genomic_DNA"/>
</dbReference>
<dbReference type="Gene3D" id="3.20.20.140">
    <property type="entry name" value="Metal-dependent hydrolases"/>
    <property type="match status" value="1"/>
</dbReference>
<dbReference type="CDD" id="cd01300">
    <property type="entry name" value="YtcJ_like"/>
    <property type="match status" value="1"/>
</dbReference>
<feature type="compositionally biased region" description="Basic and acidic residues" evidence="1">
    <location>
        <begin position="163"/>
        <end position="181"/>
    </location>
</feature>